<reference evidence="1" key="1">
    <citation type="submission" date="2015-04" db="EMBL/GenBank/DDBJ databases">
        <title>The genome sequence of the plant pathogenic Rhizarian Plasmodiophora brassicae reveals insights in its biotrophic life cycle and the origin of chitin synthesis.</title>
        <authorList>
            <person name="Schwelm A."/>
            <person name="Fogelqvist J."/>
            <person name="Knaust A."/>
            <person name="Julke S."/>
            <person name="Lilja T."/>
            <person name="Dhandapani V."/>
            <person name="Bonilla-Rosso G."/>
            <person name="Karlsson M."/>
            <person name="Shevchenko A."/>
            <person name="Choi S.R."/>
            <person name="Kim H.G."/>
            <person name="Park J.Y."/>
            <person name="Lim Y.P."/>
            <person name="Ludwig-Muller J."/>
            <person name="Dixelius C."/>
        </authorList>
    </citation>
    <scope>NUCLEOTIDE SEQUENCE</scope>
    <source>
        <tissue evidence="1">Potato root galls</tissue>
    </source>
</reference>
<proteinExistence type="predicted"/>
<dbReference type="AlphaFoldDB" id="A0A0H5RCP9"/>
<sequence>MQRHEAAKISLEKQATFEDDSTSVTCIRNDLMEDGSNPFSPAAAIGESKKQFNIFNKKPTVQVFLQILIQKLEHQSQLLLGVNYIKQPCNTLKTESQLMNKLGIPHNVGMMQLFKKRD</sequence>
<accession>A0A0H5RCP9</accession>
<organism evidence="1">
    <name type="scientific">Spongospora subterranea</name>
    <dbReference type="NCBI Taxonomy" id="70186"/>
    <lineage>
        <taxon>Eukaryota</taxon>
        <taxon>Sar</taxon>
        <taxon>Rhizaria</taxon>
        <taxon>Endomyxa</taxon>
        <taxon>Phytomyxea</taxon>
        <taxon>Plasmodiophorida</taxon>
        <taxon>Plasmodiophoridae</taxon>
        <taxon>Spongospora</taxon>
    </lineage>
</organism>
<dbReference type="EMBL" id="HACM01010925">
    <property type="protein sequence ID" value="CRZ11367.1"/>
    <property type="molecule type" value="Transcribed_RNA"/>
</dbReference>
<evidence type="ECO:0000313" key="1">
    <source>
        <dbReference type="EMBL" id="CRZ11367.1"/>
    </source>
</evidence>
<name>A0A0H5RCP9_9EUKA</name>
<protein>
    <submittedName>
        <fullName evidence="1">Uncharacterized protein</fullName>
    </submittedName>
</protein>
<feature type="non-terminal residue" evidence="1">
    <location>
        <position position="118"/>
    </location>
</feature>